<accession>A0AAJ6Y2M1</accession>
<dbReference type="KEGG" id="peu:105136557"/>
<organism evidence="3 4">
    <name type="scientific">Populus euphratica</name>
    <name type="common">Euphrates poplar</name>
    <dbReference type="NCBI Taxonomy" id="75702"/>
    <lineage>
        <taxon>Eukaryota</taxon>
        <taxon>Viridiplantae</taxon>
        <taxon>Streptophyta</taxon>
        <taxon>Embryophyta</taxon>
        <taxon>Tracheophyta</taxon>
        <taxon>Spermatophyta</taxon>
        <taxon>Magnoliopsida</taxon>
        <taxon>eudicotyledons</taxon>
        <taxon>Gunneridae</taxon>
        <taxon>Pentapetalae</taxon>
        <taxon>rosids</taxon>
        <taxon>fabids</taxon>
        <taxon>Malpighiales</taxon>
        <taxon>Salicaceae</taxon>
        <taxon>Saliceae</taxon>
        <taxon>Populus</taxon>
    </lineage>
</organism>
<dbReference type="AlphaFoldDB" id="A0AAJ6Y2M1"/>
<gene>
    <name evidence="4" type="primary">LOC105136557</name>
</gene>
<feature type="domain" description="Integrase catalytic" evidence="2">
    <location>
        <begin position="1"/>
        <end position="108"/>
    </location>
</feature>
<dbReference type="InterPro" id="IPR012337">
    <property type="entry name" value="RNaseH-like_sf"/>
</dbReference>
<name>A0AAJ6Y2M1_POPEU</name>
<evidence type="ECO:0000313" key="4">
    <source>
        <dbReference type="RefSeq" id="XP_011040253.1"/>
    </source>
</evidence>
<dbReference type="InterPro" id="IPR001584">
    <property type="entry name" value="Integrase_cat-core"/>
</dbReference>
<dbReference type="Proteomes" id="UP000694918">
    <property type="component" value="Unplaced"/>
</dbReference>
<feature type="compositionally biased region" description="Basic and acidic residues" evidence="1">
    <location>
        <begin position="176"/>
        <end position="186"/>
    </location>
</feature>
<dbReference type="GO" id="GO:0015074">
    <property type="term" value="P:DNA integration"/>
    <property type="evidence" value="ECO:0007669"/>
    <property type="project" value="InterPro"/>
</dbReference>
<dbReference type="PANTHER" id="PTHR42648">
    <property type="entry name" value="TRANSPOSASE, PUTATIVE-RELATED"/>
    <property type="match status" value="1"/>
</dbReference>
<protein>
    <submittedName>
        <fullName evidence="4">Uncharacterized protein LOC105136557</fullName>
    </submittedName>
</protein>
<reference evidence="4" key="1">
    <citation type="submission" date="2025-08" db="UniProtKB">
        <authorList>
            <consortium name="RefSeq"/>
        </authorList>
    </citation>
    <scope>IDENTIFICATION</scope>
</reference>
<dbReference type="InterPro" id="IPR039537">
    <property type="entry name" value="Retrotran_Ty1/copia-like"/>
</dbReference>
<dbReference type="GO" id="GO:0003676">
    <property type="term" value="F:nucleic acid binding"/>
    <property type="evidence" value="ECO:0007669"/>
    <property type="project" value="InterPro"/>
</dbReference>
<feature type="region of interest" description="Disordered" evidence="1">
    <location>
        <begin position="128"/>
        <end position="195"/>
    </location>
</feature>
<proteinExistence type="predicted"/>
<sequence length="261" mass="29919">MVENETGLSIKCLQTNRGGEFTSFEFNKFCEQHGIKRQLATTYTPQQNGVAKRKNRIVMNMVHAMLYEKKVPRTLWTEAVNWSNYVLNRCPTLMVKNITLAEAWNGIKPFVEHFRVFGCIAHVHVPEGDSDEEGVDDVNNNDTEHQDNYSEDNEGNASIEQREIEANEGDVCTNNRDNEDNKEGTRMRNPPTWMKDYVTGESLGSSEDEDLALIMSSDPLHFKEAVTDANWRSAMDKEIKSIEKNKTWTLVHYPLKSRKLG</sequence>
<dbReference type="GeneID" id="105136557"/>
<keyword evidence="3" id="KW-1185">Reference proteome</keyword>
<dbReference type="PANTHER" id="PTHR42648:SF18">
    <property type="entry name" value="RETROTRANSPOSON, UNCLASSIFIED-LIKE PROTEIN"/>
    <property type="match status" value="1"/>
</dbReference>
<dbReference type="PROSITE" id="PS50994">
    <property type="entry name" value="INTEGRASE"/>
    <property type="match status" value="1"/>
</dbReference>
<dbReference type="SUPFAM" id="SSF53098">
    <property type="entry name" value="Ribonuclease H-like"/>
    <property type="match status" value="1"/>
</dbReference>
<evidence type="ECO:0000313" key="3">
    <source>
        <dbReference type="Proteomes" id="UP000694918"/>
    </source>
</evidence>
<dbReference type="Gene3D" id="3.30.420.10">
    <property type="entry name" value="Ribonuclease H-like superfamily/Ribonuclease H"/>
    <property type="match status" value="1"/>
</dbReference>
<dbReference type="InterPro" id="IPR036397">
    <property type="entry name" value="RNaseH_sf"/>
</dbReference>
<dbReference type="RefSeq" id="XP_011040253.1">
    <property type="nucleotide sequence ID" value="XM_011041951.1"/>
</dbReference>
<evidence type="ECO:0000256" key="1">
    <source>
        <dbReference type="SAM" id="MobiDB-lite"/>
    </source>
</evidence>
<evidence type="ECO:0000259" key="2">
    <source>
        <dbReference type="PROSITE" id="PS50994"/>
    </source>
</evidence>